<name>A0A4R7EWT4_9FLAO</name>
<evidence type="ECO:0000313" key="2">
    <source>
        <dbReference type="Proteomes" id="UP000295215"/>
    </source>
</evidence>
<dbReference type="AlphaFoldDB" id="A0A4R7EWT4"/>
<evidence type="ECO:0000313" key="1">
    <source>
        <dbReference type="EMBL" id="TDS59640.1"/>
    </source>
</evidence>
<organism evidence="1 2">
    <name type="scientific">Myroides indicus</name>
    <dbReference type="NCBI Taxonomy" id="1323422"/>
    <lineage>
        <taxon>Bacteria</taxon>
        <taxon>Pseudomonadati</taxon>
        <taxon>Bacteroidota</taxon>
        <taxon>Flavobacteriia</taxon>
        <taxon>Flavobacteriales</taxon>
        <taxon>Flavobacteriaceae</taxon>
        <taxon>Myroides</taxon>
    </lineage>
</organism>
<dbReference type="RefSeq" id="WP_133712412.1">
    <property type="nucleotide sequence ID" value="NZ_SOAG01000010.1"/>
</dbReference>
<accession>A0A4R7EWT4</accession>
<dbReference type="Proteomes" id="UP000295215">
    <property type="component" value="Unassembled WGS sequence"/>
</dbReference>
<reference evidence="1 2" key="1">
    <citation type="submission" date="2019-03" db="EMBL/GenBank/DDBJ databases">
        <title>Genomic Encyclopedia of Archaeal and Bacterial Type Strains, Phase II (KMG-II): from individual species to whole genera.</title>
        <authorList>
            <person name="Goeker M."/>
        </authorList>
    </citation>
    <scope>NUCLEOTIDE SEQUENCE [LARGE SCALE GENOMIC DNA]</scope>
    <source>
        <strain evidence="1 2">DSM 28213</strain>
    </source>
</reference>
<protein>
    <submittedName>
        <fullName evidence="1">Uncharacterized protein</fullName>
    </submittedName>
</protein>
<sequence>MKKNKVFKENLLELLNQDDDVKIFFDQMITKKVEDVFMNFLAKDDYSNCEKEVPNDNIESIIHNKIQSFFYDTFSYISNLREERTQMEDLQNYLYESYKLECEIEETFEKLEQSGFFSNSKLYENLIPKNKISNSNELEQIFDFLVKNKMLEGTFKDFVLFCDRGISESLNWIDTKGYNSKSKSVTYVLLFDLLHNVIFKESKHFEGLKRRAFLKSICEGFLFDGEVKNFNLLNTAYSTWKNEHRLTKSFL</sequence>
<keyword evidence="2" id="KW-1185">Reference proteome</keyword>
<proteinExistence type="predicted"/>
<comment type="caution">
    <text evidence="1">The sequence shown here is derived from an EMBL/GenBank/DDBJ whole genome shotgun (WGS) entry which is preliminary data.</text>
</comment>
<gene>
    <name evidence="1" type="ORF">C8P70_11088</name>
</gene>
<dbReference type="EMBL" id="SOAG01000010">
    <property type="protein sequence ID" value="TDS59640.1"/>
    <property type="molecule type" value="Genomic_DNA"/>
</dbReference>